<dbReference type="PROSITE" id="PS00237">
    <property type="entry name" value="G_PROTEIN_RECEP_F1_1"/>
    <property type="match status" value="1"/>
</dbReference>
<dbReference type="FunFam" id="1.20.1070.10:FF:000121">
    <property type="entry name" value="Histamine H2 receptor"/>
    <property type="match status" value="1"/>
</dbReference>
<dbReference type="InterPro" id="IPR017452">
    <property type="entry name" value="GPCR_Rhodpsn_7TM"/>
</dbReference>
<evidence type="ECO:0000313" key="18">
    <source>
        <dbReference type="EMBL" id="TNM85104.1"/>
    </source>
</evidence>
<evidence type="ECO:0000256" key="11">
    <source>
        <dbReference type="ARBA" id="ARBA00023180"/>
    </source>
</evidence>
<evidence type="ECO:0000256" key="16">
    <source>
        <dbReference type="SAM" id="Phobius"/>
    </source>
</evidence>
<evidence type="ECO:0000256" key="8">
    <source>
        <dbReference type="ARBA" id="ARBA00023139"/>
    </source>
</evidence>
<dbReference type="SMART" id="SM01381">
    <property type="entry name" value="7TM_GPCR_Srsx"/>
    <property type="match status" value="1"/>
</dbReference>
<feature type="transmembrane region" description="Helical" evidence="16">
    <location>
        <begin position="122"/>
        <end position="145"/>
    </location>
</feature>
<feature type="transmembrane region" description="Helical" evidence="16">
    <location>
        <begin position="235"/>
        <end position="257"/>
    </location>
</feature>
<feature type="domain" description="G-protein coupled receptors family 1 profile" evidence="17">
    <location>
        <begin position="21"/>
        <end position="289"/>
    </location>
</feature>
<gene>
    <name evidence="18" type="ORF">fugu_009282</name>
</gene>
<feature type="transmembrane region" description="Helical" evidence="16">
    <location>
        <begin position="6"/>
        <end position="29"/>
    </location>
</feature>
<evidence type="ECO:0000256" key="4">
    <source>
        <dbReference type="ARBA" id="ARBA00022692"/>
    </source>
</evidence>
<evidence type="ECO:0000259" key="17">
    <source>
        <dbReference type="PROSITE" id="PS50262"/>
    </source>
</evidence>
<evidence type="ECO:0000256" key="15">
    <source>
        <dbReference type="RuleBase" id="RU000688"/>
    </source>
</evidence>
<keyword evidence="11" id="KW-0325">Glycoprotein</keyword>
<dbReference type="GO" id="GO:0071880">
    <property type="term" value="P:adenylate cyclase-activating adrenergic receptor signaling pathway"/>
    <property type="evidence" value="ECO:0007669"/>
    <property type="project" value="TreeGrafter"/>
</dbReference>
<dbReference type="PANTHER" id="PTHR24248:SF163">
    <property type="entry name" value="HISTAMINE H2 RECEPTOR-LIKE"/>
    <property type="match status" value="1"/>
</dbReference>
<dbReference type="PROSITE" id="PS50262">
    <property type="entry name" value="G_PROTEIN_RECEP_F1_2"/>
    <property type="match status" value="1"/>
</dbReference>
<feature type="transmembrane region" description="Helical" evidence="16">
    <location>
        <begin position="41"/>
        <end position="60"/>
    </location>
</feature>
<keyword evidence="7 16" id="KW-0472">Membrane</keyword>
<keyword evidence="19" id="KW-1185">Reference proteome</keyword>
<dbReference type="SUPFAM" id="SSF81321">
    <property type="entry name" value="Family A G protein-coupled receptor-like"/>
    <property type="match status" value="1"/>
</dbReference>
<evidence type="ECO:0000256" key="2">
    <source>
        <dbReference type="ARBA" id="ARBA00014565"/>
    </source>
</evidence>
<feature type="transmembrane region" description="Helical" evidence="16">
    <location>
        <begin position="269"/>
        <end position="289"/>
    </location>
</feature>
<keyword evidence="3" id="KW-1003">Cell membrane</keyword>
<evidence type="ECO:0000256" key="12">
    <source>
        <dbReference type="ARBA" id="ARBA00023224"/>
    </source>
</evidence>
<keyword evidence="13" id="KW-0449">Lipoprotein</keyword>
<dbReference type="GO" id="GO:0004930">
    <property type="term" value="F:G protein-coupled receptor activity"/>
    <property type="evidence" value="ECO:0007669"/>
    <property type="project" value="UniProtKB-KW"/>
</dbReference>
<evidence type="ECO:0000256" key="9">
    <source>
        <dbReference type="ARBA" id="ARBA00023157"/>
    </source>
</evidence>
<keyword evidence="4 15" id="KW-0812">Transmembrane</keyword>
<dbReference type="PRINTS" id="PR00242">
    <property type="entry name" value="DOPAMINER"/>
</dbReference>
<keyword evidence="10 15" id="KW-0675">Receptor</keyword>
<evidence type="ECO:0000256" key="6">
    <source>
        <dbReference type="ARBA" id="ARBA00023040"/>
    </source>
</evidence>
<organism evidence="18 19">
    <name type="scientific">Takifugu bimaculatus</name>
    <dbReference type="NCBI Taxonomy" id="433685"/>
    <lineage>
        <taxon>Eukaryota</taxon>
        <taxon>Metazoa</taxon>
        <taxon>Chordata</taxon>
        <taxon>Craniata</taxon>
        <taxon>Vertebrata</taxon>
        <taxon>Euteleostomi</taxon>
        <taxon>Actinopterygii</taxon>
        <taxon>Neopterygii</taxon>
        <taxon>Teleostei</taxon>
        <taxon>Neoteleostei</taxon>
        <taxon>Acanthomorphata</taxon>
        <taxon>Eupercaria</taxon>
        <taxon>Tetraodontiformes</taxon>
        <taxon>Tetradontoidea</taxon>
        <taxon>Tetraodontidae</taxon>
        <taxon>Takifugu</taxon>
    </lineage>
</organism>
<comment type="caution">
    <text evidence="18">The sequence shown here is derived from an EMBL/GenBank/DDBJ whole genome shotgun (WGS) entry which is preliminary data.</text>
</comment>
<keyword evidence="5 16" id="KW-1133">Transmembrane helix</keyword>
<dbReference type="Proteomes" id="UP000516260">
    <property type="component" value="Chromosome 9"/>
</dbReference>
<dbReference type="PANTHER" id="PTHR24248">
    <property type="entry name" value="ADRENERGIC RECEPTOR-RELATED G-PROTEIN COUPLED RECEPTOR"/>
    <property type="match status" value="1"/>
</dbReference>
<evidence type="ECO:0000256" key="7">
    <source>
        <dbReference type="ARBA" id="ARBA00023136"/>
    </source>
</evidence>
<evidence type="ECO:0000256" key="13">
    <source>
        <dbReference type="ARBA" id="ARBA00023288"/>
    </source>
</evidence>
<proteinExistence type="inferred from homology"/>
<protein>
    <recommendedName>
        <fullName evidence="2">Histamine H2 receptor</fullName>
    </recommendedName>
    <alternativeName>
        <fullName evidence="14">Gastric receptor I</fullName>
    </alternativeName>
</protein>
<sequence>MSSTAARCVLLVAFILLTISGNVMVCLAVCRSRRLRRIANCFVVSLAVTDLLLGLLVLPFSATVELRSGNWSLGGVLCNIYISTDVLLCTSSILTLLAISVDRYLAISAPLTYPHRVTRLRAALVLLSIWAWSMAMSFVPIHMGWNTVDFQVQHLDWGVGDEDRDGRYCQFEWNNNYVVLYTLCSFYLPLLLMCGMYLCIFRVAREQVHRIRAATPSFARLSTTAVIAREHKATVTLAAVLGAFVICWFPYFTFFTWTGIKPKRNPPNTIHSVVLWLGYFNSALNPILYPAFNRDFRRAYAELLRYRGLSHIKVPFTFLSVPQRLTCANSKRVPKHLERHISTVIKTAEGETLTLQCKNGILDEPS</sequence>
<reference evidence="18 19" key="1">
    <citation type="submission" date="2019-04" db="EMBL/GenBank/DDBJ databases">
        <title>The sequence and de novo assembly of Takifugu bimaculatus genome using PacBio and Hi-C technologies.</title>
        <authorList>
            <person name="Xu P."/>
            <person name="Liu B."/>
            <person name="Zhou Z."/>
        </authorList>
    </citation>
    <scope>NUCLEOTIDE SEQUENCE [LARGE SCALE GENOMIC DNA]</scope>
    <source>
        <strain evidence="18">TB-2018</strain>
        <tissue evidence="18">Muscle</tissue>
    </source>
</reference>
<feature type="transmembrane region" description="Helical" evidence="16">
    <location>
        <begin position="178"/>
        <end position="200"/>
    </location>
</feature>
<feature type="transmembrane region" description="Helical" evidence="16">
    <location>
        <begin position="80"/>
        <end position="101"/>
    </location>
</feature>
<keyword evidence="8" id="KW-0564">Palmitate</keyword>
<dbReference type="Pfam" id="PF00001">
    <property type="entry name" value="7tm_1"/>
    <property type="match status" value="1"/>
</dbReference>
<name>A0A4Z2AYD5_9TELE</name>
<dbReference type="InterPro" id="IPR000929">
    <property type="entry name" value="Dopamine_rcpt"/>
</dbReference>
<dbReference type="AlphaFoldDB" id="A0A4Z2AYD5"/>
<keyword evidence="12 15" id="KW-0807">Transducer</keyword>
<dbReference type="EMBL" id="SWLE01000022">
    <property type="protein sequence ID" value="TNM85104.1"/>
    <property type="molecule type" value="Genomic_DNA"/>
</dbReference>
<comment type="subcellular location">
    <subcellularLocation>
        <location evidence="1">Cell membrane</location>
        <topology evidence="1">Multi-pass membrane protein</topology>
    </subcellularLocation>
</comment>
<evidence type="ECO:0000256" key="14">
    <source>
        <dbReference type="ARBA" id="ARBA00031105"/>
    </source>
</evidence>
<comment type="similarity">
    <text evidence="15">Belongs to the G-protein coupled receptor 1 family.</text>
</comment>
<dbReference type="GO" id="GO:0043410">
    <property type="term" value="P:positive regulation of MAPK cascade"/>
    <property type="evidence" value="ECO:0007669"/>
    <property type="project" value="TreeGrafter"/>
</dbReference>
<accession>A0A4Z2AYD5</accession>
<dbReference type="GO" id="GO:0005886">
    <property type="term" value="C:plasma membrane"/>
    <property type="evidence" value="ECO:0007669"/>
    <property type="project" value="UniProtKB-SubCell"/>
</dbReference>
<dbReference type="PRINTS" id="PR00237">
    <property type="entry name" value="GPCRRHODOPSN"/>
</dbReference>
<keyword evidence="9" id="KW-1015">Disulfide bond</keyword>
<dbReference type="CDD" id="cd15051">
    <property type="entry name" value="7tmA_Histamine_H2R"/>
    <property type="match status" value="1"/>
</dbReference>
<evidence type="ECO:0000256" key="3">
    <source>
        <dbReference type="ARBA" id="ARBA00022475"/>
    </source>
</evidence>
<keyword evidence="6 15" id="KW-0297">G-protein coupled receptor</keyword>
<evidence type="ECO:0000256" key="1">
    <source>
        <dbReference type="ARBA" id="ARBA00004651"/>
    </source>
</evidence>
<dbReference type="Gene3D" id="1.20.1070.10">
    <property type="entry name" value="Rhodopsin 7-helix transmembrane proteins"/>
    <property type="match status" value="1"/>
</dbReference>
<dbReference type="InterPro" id="IPR000276">
    <property type="entry name" value="GPCR_Rhodpsn"/>
</dbReference>
<evidence type="ECO:0000256" key="10">
    <source>
        <dbReference type="ARBA" id="ARBA00023170"/>
    </source>
</evidence>
<evidence type="ECO:0000256" key="5">
    <source>
        <dbReference type="ARBA" id="ARBA00022989"/>
    </source>
</evidence>
<evidence type="ECO:0000313" key="19">
    <source>
        <dbReference type="Proteomes" id="UP000516260"/>
    </source>
</evidence>